<sequence length="216" mass="24664">MKIFTSIIAVIFIYLIGKSIFNEKKWDHQHILTNLLNNKWSSTGRKPMTLPVKPNKNHSMVILILLLAGDIERNPGSRTKQQSIYPCGLCEHPVTWNREGACCDDSYIWHHRTSIELCSVDYDLLQTPNVQWLCCKCESFNVLTFPFHSYELNTSNYYDLLTHNSTFESITSNSFSPLKASSPKGNNSINNNTPKSNTSKTRTNSSKVFSIPKKQN</sequence>
<feature type="region of interest" description="Disordered" evidence="1">
    <location>
        <begin position="175"/>
        <end position="216"/>
    </location>
</feature>
<gene>
    <name evidence="2" type="ORF">MCOR_21870</name>
</gene>
<protein>
    <recommendedName>
        <fullName evidence="4">PHD-type domain-containing protein</fullName>
    </recommendedName>
</protein>
<dbReference type="Proteomes" id="UP000507470">
    <property type="component" value="Unassembled WGS sequence"/>
</dbReference>
<dbReference type="InterPro" id="IPR013083">
    <property type="entry name" value="Znf_RING/FYVE/PHD"/>
</dbReference>
<dbReference type="Gene3D" id="3.30.40.10">
    <property type="entry name" value="Zinc/RING finger domain, C3HC4 (zinc finger)"/>
    <property type="match status" value="1"/>
</dbReference>
<evidence type="ECO:0000313" key="3">
    <source>
        <dbReference type="Proteomes" id="UP000507470"/>
    </source>
</evidence>
<evidence type="ECO:0000256" key="1">
    <source>
        <dbReference type="SAM" id="MobiDB-lite"/>
    </source>
</evidence>
<evidence type="ECO:0008006" key="4">
    <source>
        <dbReference type="Google" id="ProtNLM"/>
    </source>
</evidence>
<evidence type="ECO:0000313" key="2">
    <source>
        <dbReference type="EMBL" id="CAC5386433.1"/>
    </source>
</evidence>
<dbReference type="EMBL" id="CACVKT020003882">
    <property type="protein sequence ID" value="CAC5386433.1"/>
    <property type="molecule type" value="Genomic_DNA"/>
</dbReference>
<name>A0A6J8BRG5_MYTCO</name>
<feature type="compositionally biased region" description="Low complexity" evidence="1">
    <location>
        <begin position="181"/>
        <end position="207"/>
    </location>
</feature>
<reference evidence="2 3" key="1">
    <citation type="submission" date="2020-06" db="EMBL/GenBank/DDBJ databases">
        <authorList>
            <person name="Li R."/>
            <person name="Bekaert M."/>
        </authorList>
    </citation>
    <scope>NUCLEOTIDE SEQUENCE [LARGE SCALE GENOMIC DNA]</scope>
    <source>
        <strain evidence="3">wild</strain>
    </source>
</reference>
<organism evidence="2 3">
    <name type="scientific">Mytilus coruscus</name>
    <name type="common">Sea mussel</name>
    <dbReference type="NCBI Taxonomy" id="42192"/>
    <lineage>
        <taxon>Eukaryota</taxon>
        <taxon>Metazoa</taxon>
        <taxon>Spiralia</taxon>
        <taxon>Lophotrochozoa</taxon>
        <taxon>Mollusca</taxon>
        <taxon>Bivalvia</taxon>
        <taxon>Autobranchia</taxon>
        <taxon>Pteriomorphia</taxon>
        <taxon>Mytilida</taxon>
        <taxon>Mytiloidea</taxon>
        <taxon>Mytilidae</taxon>
        <taxon>Mytilinae</taxon>
        <taxon>Mytilus</taxon>
    </lineage>
</organism>
<dbReference type="OrthoDB" id="6168735at2759"/>
<accession>A0A6J8BRG5</accession>
<dbReference type="AlphaFoldDB" id="A0A6J8BRG5"/>
<keyword evidence="3" id="KW-1185">Reference proteome</keyword>
<proteinExistence type="predicted"/>